<dbReference type="EMBL" id="KZ613484">
    <property type="protein sequence ID" value="PMD20699.1"/>
    <property type="molecule type" value="Genomic_DNA"/>
</dbReference>
<dbReference type="OrthoDB" id="3562136at2759"/>
<organism evidence="1 2">
    <name type="scientific">Hyaloscypha hepaticicola</name>
    <dbReference type="NCBI Taxonomy" id="2082293"/>
    <lineage>
        <taxon>Eukaryota</taxon>
        <taxon>Fungi</taxon>
        <taxon>Dikarya</taxon>
        <taxon>Ascomycota</taxon>
        <taxon>Pezizomycotina</taxon>
        <taxon>Leotiomycetes</taxon>
        <taxon>Helotiales</taxon>
        <taxon>Hyaloscyphaceae</taxon>
        <taxon>Hyaloscypha</taxon>
    </lineage>
</organism>
<proteinExistence type="predicted"/>
<reference evidence="1 2" key="1">
    <citation type="submission" date="2016-05" db="EMBL/GenBank/DDBJ databases">
        <title>A degradative enzymes factory behind the ericoid mycorrhizal symbiosis.</title>
        <authorList>
            <consortium name="DOE Joint Genome Institute"/>
            <person name="Martino E."/>
            <person name="Morin E."/>
            <person name="Grelet G."/>
            <person name="Kuo A."/>
            <person name="Kohler A."/>
            <person name="Daghino S."/>
            <person name="Barry K."/>
            <person name="Choi C."/>
            <person name="Cichocki N."/>
            <person name="Clum A."/>
            <person name="Copeland A."/>
            <person name="Hainaut M."/>
            <person name="Haridas S."/>
            <person name="Labutti K."/>
            <person name="Lindquist E."/>
            <person name="Lipzen A."/>
            <person name="Khouja H.-R."/>
            <person name="Murat C."/>
            <person name="Ohm R."/>
            <person name="Olson A."/>
            <person name="Spatafora J."/>
            <person name="Veneault-Fourrey C."/>
            <person name="Henrissat B."/>
            <person name="Grigoriev I."/>
            <person name="Martin F."/>
            <person name="Perotto S."/>
        </authorList>
    </citation>
    <scope>NUCLEOTIDE SEQUENCE [LARGE SCALE GENOMIC DNA]</scope>
    <source>
        <strain evidence="1 2">UAMH 7357</strain>
    </source>
</reference>
<keyword evidence="2" id="KW-1185">Reference proteome</keyword>
<evidence type="ECO:0000313" key="1">
    <source>
        <dbReference type="EMBL" id="PMD20699.1"/>
    </source>
</evidence>
<dbReference type="Proteomes" id="UP000235672">
    <property type="component" value="Unassembled WGS sequence"/>
</dbReference>
<accession>A0A2J6Q352</accession>
<protein>
    <submittedName>
        <fullName evidence="1">Uncharacterized protein</fullName>
    </submittedName>
</protein>
<sequence length="120" mass="13635">PPSLEFMAEYYPLITPNEEIDRSIPRCRLCDLTAASAGESAAVYSHPTFSSRVEALQRYITSVEQLIAERIRKEELEAILPSIQKMLTDEISATENRMLEAWKEHWAIWGLGEGPEMPNV</sequence>
<dbReference type="AlphaFoldDB" id="A0A2J6Q352"/>
<gene>
    <name evidence="1" type="ORF">NA56DRAFT_558238</name>
</gene>
<feature type="non-terminal residue" evidence="1">
    <location>
        <position position="120"/>
    </location>
</feature>
<feature type="non-terminal residue" evidence="1">
    <location>
        <position position="1"/>
    </location>
</feature>
<name>A0A2J6Q352_9HELO</name>
<evidence type="ECO:0000313" key="2">
    <source>
        <dbReference type="Proteomes" id="UP000235672"/>
    </source>
</evidence>